<keyword evidence="2" id="KW-1185">Reference proteome</keyword>
<dbReference type="Proteomes" id="UP000828941">
    <property type="component" value="Chromosome 13"/>
</dbReference>
<name>A0ACB9KN88_BAUVA</name>
<comment type="caution">
    <text evidence="1">The sequence shown here is derived from an EMBL/GenBank/DDBJ whole genome shotgun (WGS) entry which is preliminary data.</text>
</comment>
<reference evidence="1 2" key="1">
    <citation type="journal article" date="2022" name="DNA Res.">
        <title>Chromosomal-level genome assembly of the orchid tree Bauhinia variegata (Leguminosae; Cercidoideae) supports the allotetraploid origin hypothesis of Bauhinia.</title>
        <authorList>
            <person name="Zhong Y."/>
            <person name="Chen Y."/>
            <person name="Zheng D."/>
            <person name="Pang J."/>
            <person name="Liu Y."/>
            <person name="Luo S."/>
            <person name="Meng S."/>
            <person name="Qian L."/>
            <person name="Wei D."/>
            <person name="Dai S."/>
            <person name="Zhou R."/>
        </authorList>
    </citation>
    <scope>NUCLEOTIDE SEQUENCE [LARGE SCALE GENOMIC DNA]</scope>
    <source>
        <strain evidence="1">BV-YZ2020</strain>
    </source>
</reference>
<evidence type="ECO:0000313" key="1">
    <source>
        <dbReference type="EMBL" id="KAI4298826.1"/>
    </source>
</evidence>
<accession>A0ACB9KN88</accession>
<proteinExistence type="predicted"/>
<gene>
    <name evidence="1" type="ORF">L6164_032343</name>
</gene>
<evidence type="ECO:0000313" key="2">
    <source>
        <dbReference type="Proteomes" id="UP000828941"/>
    </source>
</evidence>
<protein>
    <submittedName>
        <fullName evidence="1">Uncharacterized protein</fullName>
    </submittedName>
</protein>
<sequence length="110" mass="11699">MASSKPLSSAALFLCLNLLFFTNMVSSTCQTEPACPFDYHNLKNQGCSYLKPSQCCGLLQGLTDLEAAVCICAALKLDLLGTVNVTLDLAITVILGTCGKTKPVCFNCIK</sequence>
<organism evidence="1 2">
    <name type="scientific">Bauhinia variegata</name>
    <name type="common">Purple orchid tree</name>
    <name type="synonym">Phanera variegata</name>
    <dbReference type="NCBI Taxonomy" id="167791"/>
    <lineage>
        <taxon>Eukaryota</taxon>
        <taxon>Viridiplantae</taxon>
        <taxon>Streptophyta</taxon>
        <taxon>Embryophyta</taxon>
        <taxon>Tracheophyta</taxon>
        <taxon>Spermatophyta</taxon>
        <taxon>Magnoliopsida</taxon>
        <taxon>eudicotyledons</taxon>
        <taxon>Gunneridae</taxon>
        <taxon>Pentapetalae</taxon>
        <taxon>rosids</taxon>
        <taxon>fabids</taxon>
        <taxon>Fabales</taxon>
        <taxon>Fabaceae</taxon>
        <taxon>Cercidoideae</taxon>
        <taxon>Cercideae</taxon>
        <taxon>Bauhiniinae</taxon>
        <taxon>Bauhinia</taxon>
    </lineage>
</organism>
<dbReference type="EMBL" id="CM039438">
    <property type="protein sequence ID" value="KAI4298826.1"/>
    <property type="molecule type" value="Genomic_DNA"/>
</dbReference>